<keyword evidence="4" id="KW-1185">Reference proteome</keyword>
<comment type="caution">
    <text evidence="3">The sequence shown here is derived from an EMBL/GenBank/DDBJ whole genome shotgun (WGS) entry which is preliminary data.</text>
</comment>
<name>A0A9X0CU59_9CNID</name>
<dbReference type="AlphaFoldDB" id="A0A9X0CU59"/>
<proteinExistence type="predicted"/>
<dbReference type="OrthoDB" id="5978569at2759"/>
<dbReference type="EMBL" id="MU826547">
    <property type="protein sequence ID" value="KAJ7375701.1"/>
    <property type="molecule type" value="Genomic_DNA"/>
</dbReference>
<gene>
    <name evidence="3" type="ORF">OS493_039471</name>
</gene>
<evidence type="ECO:0000313" key="4">
    <source>
        <dbReference type="Proteomes" id="UP001163046"/>
    </source>
</evidence>
<dbReference type="PROSITE" id="PS50948">
    <property type="entry name" value="PAN"/>
    <property type="match status" value="1"/>
</dbReference>
<accession>A0A9X0CU59</accession>
<organism evidence="3 4">
    <name type="scientific">Desmophyllum pertusum</name>
    <dbReference type="NCBI Taxonomy" id="174260"/>
    <lineage>
        <taxon>Eukaryota</taxon>
        <taxon>Metazoa</taxon>
        <taxon>Cnidaria</taxon>
        <taxon>Anthozoa</taxon>
        <taxon>Hexacorallia</taxon>
        <taxon>Scleractinia</taxon>
        <taxon>Caryophylliina</taxon>
        <taxon>Caryophylliidae</taxon>
        <taxon>Desmophyllum</taxon>
    </lineage>
</organism>
<dbReference type="SUPFAM" id="SSF57414">
    <property type="entry name" value="Hairpin loop containing domain-like"/>
    <property type="match status" value="1"/>
</dbReference>
<evidence type="ECO:0000259" key="2">
    <source>
        <dbReference type="PROSITE" id="PS50948"/>
    </source>
</evidence>
<keyword evidence="1" id="KW-0732">Signal</keyword>
<evidence type="ECO:0000313" key="3">
    <source>
        <dbReference type="EMBL" id="KAJ7375701.1"/>
    </source>
</evidence>
<reference evidence="3" key="1">
    <citation type="submission" date="2023-01" db="EMBL/GenBank/DDBJ databases">
        <title>Genome assembly of the deep-sea coral Lophelia pertusa.</title>
        <authorList>
            <person name="Herrera S."/>
            <person name="Cordes E."/>
        </authorList>
    </citation>
    <scope>NUCLEOTIDE SEQUENCE</scope>
    <source>
        <strain evidence="3">USNM1676648</strain>
        <tissue evidence="3">Polyp</tissue>
    </source>
</reference>
<dbReference type="InterPro" id="IPR003609">
    <property type="entry name" value="Pan_app"/>
</dbReference>
<feature type="chain" id="PRO_5040765702" description="Apple domain-containing protein" evidence="1">
    <location>
        <begin position="17"/>
        <end position="107"/>
    </location>
</feature>
<feature type="domain" description="Apple" evidence="2">
    <location>
        <begin position="20"/>
        <end position="100"/>
    </location>
</feature>
<evidence type="ECO:0000256" key="1">
    <source>
        <dbReference type="SAM" id="SignalP"/>
    </source>
</evidence>
<dbReference type="Gene3D" id="3.50.4.10">
    <property type="entry name" value="Hepatocyte Growth Factor"/>
    <property type="match status" value="1"/>
</dbReference>
<feature type="signal peptide" evidence="1">
    <location>
        <begin position="1"/>
        <end position="16"/>
    </location>
</feature>
<protein>
    <recommendedName>
        <fullName evidence="2">Apple domain-containing protein</fullName>
    </recommendedName>
</protein>
<dbReference type="Proteomes" id="UP001163046">
    <property type="component" value="Unassembled WGS sequence"/>
</dbReference>
<dbReference type="Pfam" id="PF00024">
    <property type="entry name" value="PAN_1"/>
    <property type="match status" value="1"/>
</dbReference>
<sequence length="107" mass="12159">MLGFLWLLIISVTSSASLQCSEDVRSVKGYYLTGHVVSNRSAADIGDCLVECFSDPRCKSINFRFKDLLCELNDADSYTHSADYRPSEEHAYSDYPFKECTFTELYT</sequence>